<organism evidence="6 7">
    <name type="scientific">Candidatus Acidiferrum panamense</name>
    <dbReference type="NCBI Taxonomy" id="2741543"/>
    <lineage>
        <taxon>Bacteria</taxon>
        <taxon>Pseudomonadati</taxon>
        <taxon>Acidobacteriota</taxon>
        <taxon>Terriglobia</taxon>
        <taxon>Candidatus Acidiferrales</taxon>
        <taxon>Candidatus Acidiferrum</taxon>
    </lineage>
</organism>
<dbReference type="PROSITE" id="PS50146">
    <property type="entry name" value="DAGK"/>
    <property type="match status" value="1"/>
</dbReference>
<dbReference type="Pfam" id="PF00781">
    <property type="entry name" value="DAGK_cat"/>
    <property type="match status" value="1"/>
</dbReference>
<dbReference type="Proteomes" id="UP000567293">
    <property type="component" value="Unassembled WGS sequence"/>
</dbReference>
<keyword evidence="2" id="KW-0547">Nucleotide-binding</keyword>
<dbReference type="InterPro" id="IPR045540">
    <property type="entry name" value="YegS/DAGK_C"/>
</dbReference>
<protein>
    <recommendedName>
        <fullName evidence="5">DAGKc domain-containing protein</fullName>
    </recommendedName>
</protein>
<dbReference type="GO" id="GO:0005524">
    <property type="term" value="F:ATP binding"/>
    <property type="evidence" value="ECO:0007669"/>
    <property type="project" value="UniProtKB-KW"/>
</dbReference>
<keyword evidence="1" id="KW-0808">Transferase</keyword>
<dbReference type="InterPro" id="IPR001206">
    <property type="entry name" value="Diacylglycerol_kinase_cat_dom"/>
</dbReference>
<gene>
    <name evidence="6" type="ORF">HRJ53_22355</name>
</gene>
<dbReference type="Gene3D" id="3.40.50.10330">
    <property type="entry name" value="Probable inorganic polyphosphate/atp-NAD kinase, domain 1"/>
    <property type="match status" value="1"/>
</dbReference>
<reference evidence="6" key="1">
    <citation type="submission" date="2020-06" db="EMBL/GenBank/DDBJ databases">
        <title>Legume-microbial interactions unlock mineral nutrients during tropical forest succession.</title>
        <authorList>
            <person name="Epihov D.Z."/>
        </authorList>
    </citation>
    <scope>NUCLEOTIDE SEQUENCE [LARGE SCALE GENOMIC DNA]</scope>
    <source>
        <strain evidence="6">Pan2503</strain>
    </source>
</reference>
<dbReference type="GO" id="GO:0016301">
    <property type="term" value="F:kinase activity"/>
    <property type="evidence" value="ECO:0007669"/>
    <property type="project" value="UniProtKB-KW"/>
</dbReference>
<dbReference type="SUPFAM" id="SSF111331">
    <property type="entry name" value="NAD kinase/diacylglycerol kinase-like"/>
    <property type="match status" value="1"/>
</dbReference>
<dbReference type="InterPro" id="IPR017438">
    <property type="entry name" value="ATP-NAD_kinase_N"/>
</dbReference>
<dbReference type="EMBL" id="JACDQQ010002155">
    <property type="protein sequence ID" value="MBA0087737.1"/>
    <property type="molecule type" value="Genomic_DNA"/>
</dbReference>
<sequence>MHQTQRLFAIVNPAAGGGRSAKLAGPALARLRQNKLQVDSVASTGPGHALELAREAYDQGYRQFLAVGGDGTAHEILNGVFAGRRSVERVTLGFLPLGTGNSFLRDFANNGAEAAAQAILDQRKRAIDLIRLNHATGEVFSFNLLSVGFTADVAALTNRAFKAFGPLGYLLGVFVRVVQLHRRSFALRCDEDQEWDERRSLFLTFNNSKYTGGTMLIAPEADPADGLIEFVRWGPIGRLGLLRNLPRLYDGSHVHHPLASRRAVRHVEFN</sequence>
<evidence type="ECO:0000259" key="5">
    <source>
        <dbReference type="PROSITE" id="PS50146"/>
    </source>
</evidence>
<dbReference type="PANTHER" id="PTHR12358">
    <property type="entry name" value="SPHINGOSINE KINASE"/>
    <property type="match status" value="1"/>
</dbReference>
<dbReference type="InterPro" id="IPR016064">
    <property type="entry name" value="NAD/diacylglycerol_kinase_sf"/>
</dbReference>
<comment type="caution">
    <text evidence="6">The sequence shown here is derived from an EMBL/GenBank/DDBJ whole genome shotgun (WGS) entry which is preliminary data.</text>
</comment>
<dbReference type="Gene3D" id="2.60.200.40">
    <property type="match status" value="1"/>
</dbReference>
<evidence type="ECO:0000256" key="2">
    <source>
        <dbReference type="ARBA" id="ARBA00022741"/>
    </source>
</evidence>
<evidence type="ECO:0000256" key="3">
    <source>
        <dbReference type="ARBA" id="ARBA00022777"/>
    </source>
</evidence>
<keyword evidence="7" id="KW-1185">Reference proteome</keyword>
<keyword evidence="3" id="KW-0418">Kinase</keyword>
<accession>A0A7V8SZI8</accession>
<dbReference type="AlphaFoldDB" id="A0A7V8SZI8"/>
<proteinExistence type="predicted"/>
<evidence type="ECO:0000256" key="4">
    <source>
        <dbReference type="ARBA" id="ARBA00022840"/>
    </source>
</evidence>
<dbReference type="SMART" id="SM00046">
    <property type="entry name" value="DAGKc"/>
    <property type="match status" value="1"/>
</dbReference>
<keyword evidence="4" id="KW-0067">ATP-binding</keyword>
<evidence type="ECO:0000313" key="6">
    <source>
        <dbReference type="EMBL" id="MBA0087737.1"/>
    </source>
</evidence>
<evidence type="ECO:0000313" key="7">
    <source>
        <dbReference type="Proteomes" id="UP000567293"/>
    </source>
</evidence>
<feature type="domain" description="DAGKc" evidence="5">
    <location>
        <begin position="2"/>
        <end position="136"/>
    </location>
</feature>
<feature type="non-terminal residue" evidence="6">
    <location>
        <position position="270"/>
    </location>
</feature>
<dbReference type="Pfam" id="PF19279">
    <property type="entry name" value="YegS_C"/>
    <property type="match status" value="1"/>
</dbReference>
<name>A0A7V8SZI8_9BACT</name>
<evidence type="ECO:0000256" key="1">
    <source>
        <dbReference type="ARBA" id="ARBA00022679"/>
    </source>
</evidence>
<dbReference type="InterPro" id="IPR050187">
    <property type="entry name" value="Lipid_Phosphate_FormReg"/>
</dbReference>
<dbReference type="PANTHER" id="PTHR12358:SF54">
    <property type="entry name" value="SPHINGOSINE KINASE RELATED PROTEIN"/>
    <property type="match status" value="1"/>
</dbReference>